<reference evidence="2" key="1">
    <citation type="journal article" date="2023" name="G3 (Bethesda)">
        <title>A reference genome for the long-term kleptoplast-retaining sea slug Elysia crispata morphotype clarki.</title>
        <authorList>
            <person name="Eastman K.E."/>
            <person name="Pendleton A.L."/>
            <person name="Shaikh M.A."/>
            <person name="Suttiyut T."/>
            <person name="Ogas R."/>
            <person name="Tomko P."/>
            <person name="Gavelis G."/>
            <person name="Widhalm J.R."/>
            <person name="Wisecaver J.H."/>
        </authorList>
    </citation>
    <scope>NUCLEOTIDE SEQUENCE</scope>
    <source>
        <strain evidence="2">ECLA1</strain>
    </source>
</reference>
<feature type="region of interest" description="Disordered" evidence="1">
    <location>
        <begin position="151"/>
        <end position="171"/>
    </location>
</feature>
<evidence type="ECO:0000313" key="3">
    <source>
        <dbReference type="Proteomes" id="UP001283361"/>
    </source>
</evidence>
<sequence>MKLTPALRWIRKYFTGKILLLFDCVSPGNCKNNFVATRRVSDLCQARSLIVEIAFQERLYKDRENPIVVRVVAPSLTCALMRSKLARRDLCHVRLSQVPGSSTAVERDVTKETLKTSPLQVQSTEVWRSPSPTKSLIRDIGGKYKEAMDKVQNADDTGKDNSPGKTGNRVETRRILVSLKNRGENTVDLKGHLAKNELTAAATASHSRNVLTFSHECVAQVAGNIFRTMGSK</sequence>
<proteinExistence type="predicted"/>
<gene>
    <name evidence="2" type="ORF">RRG08_056175</name>
</gene>
<dbReference type="AlphaFoldDB" id="A0AAE0Z0U6"/>
<protein>
    <submittedName>
        <fullName evidence="2">Uncharacterized protein</fullName>
    </submittedName>
</protein>
<comment type="caution">
    <text evidence="2">The sequence shown here is derived from an EMBL/GenBank/DDBJ whole genome shotgun (WGS) entry which is preliminary data.</text>
</comment>
<evidence type="ECO:0000313" key="2">
    <source>
        <dbReference type="EMBL" id="KAK3760764.1"/>
    </source>
</evidence>
<name>A0AAE0Z0U6_9GAST</name>
<organism evidence="2 3">
    <name type="scientific">Elysia crispata</name>
    <name type="common">lettuce slug</name>
    <dbReference type="NCBI Taxonomy" id="231223"/>
    <lineage>
        <taxon>Eukaryota</taxon>
        <taxon>Metazoa</taxon>
        <taxon>Spiralia</taxon>
        <taxon>Lophotrochozoa</taxon>
        <taxon>Mollusca</taxon>
        <taxon>Gastropoda</taxon>
        <taxon>Heterobranchia</taxon>
        <taxon>Euthyneura</taxon>
        <taxon>Panpulmonata</taxon>
        <taxon>Sacoglossa</taxon>
        <taxon>Placobranchoidea</taxon>
        <taxon>Plakobranchidae</taxon>
        <taxon>Elysia</taxon>
    </lineage>
</organism>
<dbReference type="Proteomes" id="UP001283361">
    <property type="component" value="Unassembled WGS sequence"/>
</dbReference>
<keyword evidence="3" id="KW-1185">Reference proteome</keyword>
<accession>A0AAE0Z0U6</accession>
<evidence type="ECO:0000256" key="1">
    <source>
        <dbReference type="SAM" id="MobiDB-lite"/>
    </source>
</evidence>
<dbReference type="EMBL" id="JAWDGP010004953">
    <property type="protein sequence ID" value="KAK3760764.1"/>
    <property type="molecule type" value="Genomic_DNA"/>
</dbReference>